<accession>A0A1W1BBS3</accession>
<evidence type="ECO:0000313" key="1">
    <source>
        <dbReference type="EMBL" id="SFV51050.1"/>
    </source>
</evidence>
<proteinExistence type="predicted"/>
<dbReference type="EMBL" id="FPHG01000007">
    <property type="protein sequence ID" value="SFV51050.1"/>
    <property type="molecule type" value="Genomic_DNA"/>
</dbReference>
<sequence length="60" mass="7080">MIFKIGKNHSILIGHLNKMGNLNDILLIGNSYRRKETWEFIQEVEIKYGVNPNWEIPILK</sequence>
<protein>
    <submittedName>
        <fullName evidence="1">Uncharacterized protein</fullName>
    </submittedName>
</protein>
<name>A0A1W1BBS3_9ZZZZ</name>
<dbReference type="AlphaFoldDB" id="A0A1W1BBS3"/>
<reference evidence="1" key="1">
    <citation type="submission" date="2016-10" db="EMBL/GenBank/DDBJ databases">
        <authorList>
            <person name="de Groot N.N."/>
        </authorList>
    </citation>
    <scope>NUCLEOTIDE SEQUENCE</scope>
</reference>
<gene>
    <name evidence="1" type="ORF">MNB_SV-9-1055</name>
</gene>
<organism evidence="1">
    <name type="scientific">hydrothermal vent metagenome</name>
    <dbReference type="NCBI Taxonomy" id="652676"/>
    <lineage>
        <taxon>unclassified sequences</taxon>
        <taxon>metagenomes</taxon>
        <taxon>ecological metagenomes</taxon>
    </lineage>
</organism>